<reference evidence="3" key="1">
    <citation type="journal article" date="2013" name="Genome Biol.">
        <title>Reference genomes and transcriptomes of Nicotiana sylvestris and Nicotiana tomentosiformis.</title>
        <authorList>
            <person name="Sierro N."/>
            <person name="Battey J.N."/>
            <person name="Ouadi S."/>
            <person name="Bovet L."/>
            <person name="Goepfert S."/>
            <person name="Bakaher N."/>
            <person name="Peitsch M.C."/>
            <person name="Ivanov N.V."/>
        </authorList>
    </citation>
    <scope>NUCLEOTIDE SEQUENCE [LARGE SCALE GENOMIC DNA]</scope>
</reference>
<sequence>MGQPKSAMPDQVQGQGVQDAPPPVPTVVPTVALLADAVARLLNMLEAQAPAQTHTFGNKEVSLQEFLKLKSLKFTGSDNSTNPQSFLDGTLKALYALRCSSKRTVELVAYKLEDITNTWYETVLLGRPAGAMPLTWDEFTKFFKNYFLPDSLMQKYAKDFKRLVQTPDIDVLTYNTKFCKLAIYAPYLVPTEEAQVQRFVDGLVGHLYTAVDP</sequence>
<evidence type="ECO:0000313" key="4">
    <source>
        <dbReference type="RefSeq" id="XP_009762219.1"/>
    </source>
</evidence>
<keyword evidence="3" id="KW-1185">Reference proteome</keyword>
<evidence type="ECO:0000259" key="2">
    <source>
        <dbReference type="Pfam" id="PF03732"/>
    </source>
</evidence>
<protein>
    <submittedName>
        <fullName evidence="4">Uncharacterized protein LOC104214262</fullName>
    </submittedName>
</protein>
<dbReference type="PANTHER" id="PTHR34482">
    <property type="entry name" value="DNA DAMAGE-INDUCIBLE PROTEIN 1-LIKE"/>
    <property type="match status" value="1"/>
</dbReference>
<gene>
    <name evidence="4" type="primary">LOC104214262</name>
</gene>
<dbReference type="Pfam" id="PF03732">
    <property type="entry name" value="Retrotrans_gag"/>
    <property type="match status" value="1"/>
</dbReference>
<feature type="region of interest" description="Disordered" evidence="1">
    <location>
        <begin position="1"/>
        <end position="23"/>
    </location>
</feature>
<dbReference type="PANTHER" id="PTHR34482:SF36">
    <property type="entry name" value="RETROTRANSPOSON GAG DOMAIN-CONTAINING PROTEIN"/>
    <property type="match status" value="1"/>
</dbReference>
<dbReference type="Proteomes" id="UP000189701">
    <property type="component" value="Unplaced"/>
</dbReference>
<name>A0A1U7VIQ4_NICSY</name>
<reference evidence="4" key="2">
    <citation type="submission" date="2025-08" db="UniProtKB">
        <authorList>
            <consortium name="RefSeq"/>
        </authorList>
    </citation>
    <scope>IDENTIFICATION</scope>
    <source>
        <tissue evidence="4">Leaf</tissue>
    </source>
</reference>
<proteinExistence type="predicted"/>
<accession>A0A1U7VIQ4</accession>
<feature type="domain" description="Retrotransposon gag" evidence="2">
    <location>
        <begin position="107"/>
        <end position="203"/>
    </location>
</feature>
<dbReference type="OrthoDB" id="1306017at2759"/>
<evidence type="ECO:0000313" key="3">
    <source>
        <dbReference type="Proteomes" id="UP000189701"/>
    </source>
</evidence>
<dbReference type="InterPro" id="IPR005162">
    <property type="entry name" value="Retrotrans_gag_dom"/>
</dbReference>
<evidence type="ECO:0000256" key="1">
    <source>
        <dbReference type="SAM" id="MobiDB-lite"/>
    </source>
</evidence>
<dbReference type="RefSeq" id="XP_009762219.1">
    <property type="nucleotide sequence ID" value="XM_009763917.1"/>
</dbReference>
<dbReference type="AlphaFoldDB" id="A0A1U7VIQ4"/>
<organism evidence="3 4">
    <name type="scientific">Nicotiana sylvestris</name>
    <name type="common">Wood tobacco</name>
    <name type="synonym">South American tobacco</name>
    <dbReference type="NCBI Taxonomy" id="4096"/>
    <lineage>
        <taxon>Eukaryota</taxon>
        <taxon>Viridiplantae</taxon>
        <taxon>Streptophyta</taxon>
        <taxon>Embryophyta</taxon>
        <taxon>Tracheophyta</taxon>
        <taxon>Spermatophyta</taxon>
        <taxon>Magnoliopsida</taxon>
        <taxon>eudicotyledons</taxon>
        <taxon>Gunneridae</taxon>
        <taxon>Pentapetalae</taxon>
        <taxon>asterids</taxon>
        <taxon>lamiids</taxon>
        <taxon>Solanales</taxon>
        <taxon>Solanaceae</taxon>
        <taxon>Nicotianoideae</taxon>
        <taxon>Nicotianeae</taxon>
        <taxon>Nicotiana</taxon>
    </lineage>
</organism>